<keyword evidence="1" id="KW-0472">Membrane</keyword>
<feature type="domain" description="NodB homology" evidence="2">
    <location>
        <begin position="56"/>
        <end position="234"/>
    </location>
</feature>
<dbReference type="InterPro" id="IPR050248">
    <property type="entry name" value="Polysacc_deacetylase_ArnD"/>
</dbReference>
<dbReference type="GO" id="GO:0005975">
    <property type="term" value="P:carbohydrate metabolic process"/>
    <property type="evidence" value="ECO:0007669"/>
    <property type="project" value="InterPro"/>
</dbReference>
<dbReference type="InterPro" id="IPR011330">
    <property type="entry name" value="Glyco_hydro/deAcase_b/a-brl"/>
</dbReference>
<comment type="caution">
    <text evidence="3">The sequence shown here is derived from an EMBL/GenBank/DDBJ whole genome shotgun (WGS) entry which is preliminary data.</text>
</comment>
<dbReference type="PROSITE" id="PS51677">
    <property type="entry name" value="NODB"/>
    <property type="match status" value="1"/>
</dbReference>
<name>A0A6I0F965_9FIRM</name>
<dbReference type="Pfam" id="PF01522">
    <property type="entry name" value="Polysacc_deac_1"/>
    <property type="match status" value="1"/>
</dbReference>
<dbReference type="Gene3D" id="3.20.20.370">
    <property type="entry name" value="Glycoside hydrolase/deacetylase"/>
    <property type="match status" value="1"/>
</dbReference>
<dbReference type="GO" id="GO:0016810">
    <property type="term" value="F:hydrolase activity, acting on carbon-nitrogen (but not peptide) bonds"/>
    <property type="evidence" value="ECO:0007669"/>
    <property type="project" value="InterPro"/>
</dbReference>
<organism evidence="3 4">
    <name type="scientific">Alkaliphilus pronyensis</name>
    <dbReference type="NCBI Taxonomy" id="1482732"/>
    <lineage>
        <taxon>Bacteria</taxon>
        <taxon>Bacillati</taxon>
        <taxon>Bacillota</taxon>
        <taxon>Clostridia</taxon>
        <taxon>Peptostreptococcales</taxon>
        <taxon>Natronincolaceae</taxon>
        <taxon>Alkaliphilus</taxon>
    </lineage>
</organism>
<keyword evidence="1" id="KW-1133">Transmembrane helix</keyword>
<keyword evidence="4" id="KW-1185">Reference proteome</keyword>
<reference evidence="3 4" key="1">
    <citation type="submission" date="2019-10" db="EMBL/GenBank/DDBJ databases">
        <title>Alkaliphilus serpentinus sp. nov. and Alkaliphilus pronyensis sp. nov., two novel anaerobic alkaliphilic species isolated from the serpentinized-hosted hydrothermal field of the Prony Bay (New Caledonia).</title>
        <authorList>
            <person name="Postec A."/>
        </authorList>
    </citation>
    <scope>NUCLEOTIDE SEQUENCE [LARGE SCALE GENOMIC DNA]</scope>
    <source>
        <strain evidence="3 4">LacV</strain>
    </source>
</reference>
<dbReference type="PANTHER" id="PTHR10587:SF80">
    <property type="entry name" value="CHITOOLIGOSACCHARIDE DEACETYLASE"/>
    <property type="match status" value="1"/>
</dbReference>
<dbReference type="AlphaFoldDB" id="A0A6I0F965"/>
<feature type="transmembrane region" description="Helical" evidence="1">
    <location>
        <begin position="12"/>
        <end position="31"/>
    </location>
</feature>
<evidence type="ECO:0000259" key="2">
    <source>
        <dbReference type="PROSITE" id="PS51677"/>
    </source>
</evidence>
<dbReference type="CDD" id="cd10950">
    <property type="entry name" value="CE4_BsYlxY_like"/>
    <property type="match status" value="1"/>
</dbReference>
<evidence type="ECO:0000313" key="4">
    <source>
        <dbReference type="Proteomes" id="UP000432715"/>
    </source>
</evidence>
<dbReference type="Proteomes" id="UP000432715">
    <property type="component" value="Unassembled WGS sequence"/>
</dbReference>
<dbReference type="InterPro" id="IPR002509">
    <property type="entry name" value="NODB_dom"/>
</dbReference>
<keyword evidence="1" id="KW-0812">Transmembrane</keyword>
<accession>A0A6I0F965</accession>
<dbReference type="RefSeq" id="WP_151860268.1">
    <property type="nucleotide sequence ID" value="NZ_WBZC01000011.1"/>
</dbReference>
<protein>
    <submittedName>
        <fullName evidence="3">Polysaccharide deacetylase family protein</fullName>
    </submittedName>
</protein>
<dbReference type="EMBL" id="WBZC01000011">
    <property type="protein sequence ID" value="KAB3536952.1"/>
    <property type="molecule type" value="Genomic_DNA"/>
</dbReference>
<dbReference type="OrthoDB" id="9806342at2"/>
<evidence type="ECO:0000313" key="3">
    <source>
        <dbReference type="EMBL" id="KAB3536952.1"/>
    </source>
</evidence>
<gene>
    <name evidence="3" type="ORF">F8154_03805</name>
</gene>
<evidence type="ECO:0000256" key="1">
    <source>
        <dbReference type="SAM" id="Phobius"/>
    </source>
</evidence>
<dbReference type="PANTHER" id="PTHR10587">
    <property type="entry name" value="GLYCOSYL TRANSFERASE-RELATED"/>
    <property type="match status" value="1"/>
</dbReference>
<sequence>MIIIVNKNVVKVIIGLIIIIALLVTALLYWGTRDDTTSVMTTDNLTKPIDKGVNLDYIAFTCNVDWGNEVIPEMLKILKEKQVKITFFVTGRWVKEFPDLFMSIVEEGHEIGSHGYYHLDYSTLSLNKNEEEILNAEKEIMKYTEEKPKYFAPPSGAYNTNTLIAAEKHNYKTILWTIDTIDWRKGSTSDVIYKRVMDKENHKGAIVLMHPMQETAKVLPRLIDALREKGLEIGTVSNILNE</sequence>
<proteinExistence type="predicted"/>
<dbReference type="GO" id="GO:0016020">
    <property type="term" value="C:membrane"/>
    <property type="evidence" value="ECO:0007669"/>
    <property type="project" value="TreeGrafter"/>
</dbReference>
<dbReference type="SUPFAM" id="SSF88713">
    <property type="entry name" value="Glycoside hydrolase/deacetylase"/>
    <property type="match status" value="1"/>
</dbReference>